<dbReference type="RefSeq" id="WP_307254729.1">
    <property type="nucleotide sequence ID" value="NZ_JAUSUV010000017.1"/>
</dbReference>
<sequence length="476" mass="54184">MAMFDFNGGTLFIEDNDIRLEIPLKSLEGDLMEDDMDFITQLSSRISFPCSYEILEDTDKLAIHFQMDVNEGFVTLQKARLDLDLSRDIKMKIALGLIDIGKSFEEYTNLNTVIDPNNIFANPDGEVRVLYRGIRHVMPAQRYEEETVYKQVRRLVVFLLSSANFDQLRVQGDELAFKKADVEYRQIVKRISECEEGFEELTKIIGVALKPEDTLREAATEEMAPPKKKIYQILPTKKEEAREKKPKEKEAREKKIHKPKKVVKSDSPNIQRSWITKSMSLILTGTVVVSIGIGYVLGSSGSSPKAEKTNDSSTPLIQGLRSAGMQQYDEAARYFEKTDFAKLNKEDQKVVLLSYLLSGKEEKAIQLEPKFAESVVSYYISHNQLNKVKNLKTNLPVIQFEKAILEKDPKKIIELKGKVRLDGRREKVVLEAFLSQKDFEGAYDFARTTGNNDLIELIKKREEKKDSNATAGTSVS</sequence>
<dbReference type="EMBL" id="JAUSUV010000017">
    <property type="protein sequence ID" value="MDQ0418789.1"/>
    <property type="molecule type" value="Genomic_DNA"/>
</dbReference>
<protein>
    <submittedName>
        <fullName evidence="2">Uncharacterized protein</fullName>
    </submittedName>
</protein>
<dbReference type="Gene3D" id="1.10.510.10">
    <property type="entry name" value="Transferase(Phosphotransferase) domain 1"/>
    <property type="match status" value="1"/>
</dbReference>
<feature type="region of interest" description="Disordered" evidence="1">
    <location>
        <begin position="236"/>
        <end position="263"/>
    </location>
</feature>
<dbReference type="Proteomes" id="UP001238450">
    <property type="component" value="Unassembled WGS sequence"/>
</dbReference>
<dbReference type="InterPro" id="IPR018778">
    <property type="entry name" value="T7SS_EssB"/>
</dbReference>
<organism evidence="2 3">
    <name type="scientific">Croceifilum oryzae</name>
    <dbReference type="NCBI Taxonomy" id="1553429"/>
    <lineage>
        <taxon>Bacteria</taxon>
        <taxon>Bacillati</taxon>
        <taxon>Bacillota</taxon>
        <taxon>Bacilli</taxon>
        <taxon>Bacillales</taxon>
        <taxon>Thermoactinomycetaceae</taxon>
        <taxon>Croceifilum</taxon>
    </lineage>
</organism>
<name>A0AAJ1TM92_9BACL</name>
<evidence type="ECO:0000313" key="2">
    <source>
        <dbReference type="EMBL" id="MDQ0418789.1"/>
    </source>
</evidence>
<accession>A0AAJ1TM92</accession>
<gene>
    <name evidence="2" type="ORF">J2Z48_002993</name>
</gene>
<evidence type="ECO:0000313" key="3">
    <source>
        <dbReference type="Proteomes" id="UP001238450"/>
    </source>
</evidence>
<dbReference type="Pfam" id="PF10140">
    <property type="entry name" value="YukC"/>
    <property type="match status" value="1"/>
</dbReference>
<feature type="compositionally biased region" description="Basic and acidic residues" evidence="1">
    <location>
        <begin position="236"/>
        <end position="253"/>
    </location>
</feature>
<comment type="caution">
    <text evidence="2">The sequence shown here is derived from an EMBL/GenBank/DDBJ whole genome shotgun (WGS) entry which is preliminary data.</text>
</comment>
<keyword evidence="3" id="KW-1185">Reference proteome</keyword>
<evidence type="ECO:0000256" key="1">
    <source>
        <dbReference type="SAM" id="MobiDB-lite"/>
    </source>
</evidence>
<reference evidence="2 3" key="1">
    <citation type="submission" date="2023-07" db="EMBL/GenBank/DDBJ databases">
        <title>Genomic Encyclopedia of Type Strains, Phase IV (KMG-IV): sequencing the most valuable type-strain genomes for metagenomic binning, comparative biology and taxonomic classification.</title>
        <authorList>
            <person name="Goeker M."/>
        </authorList>
    </citation>
    <scope>NUCLEOTIDE SEQUENCE [LARGE SCALE GENOMIC DNA]</scope>
    <source>
        <strain evidence="2 3">DSM 46876</strain>
    </source>
</reference>
<dbReference type="AlphaFoldDB" id="A0AAJ1TM92"/>
<proteinExistence type="predicted"/>